<keyword evidence="7" id="KW-1185">Reference proteome</keyword>
<feature type="active site" description="Proton acceptor" evidence="3">
    <location>
        <position position="70"/>
    </location>
</feature>
<evidence type="ECO:0000313" key="7">
    <source>
        <dbReference type="Proteomes" id="UP000799757"/>
    </source>
</evidence>
<evidence type="ECO:0000256" key="4">
    <source>
        <dbReference type="PIRSR" id="PIRSR617939-2"/>
    </source>
</evidence>
<keyword evidence="2" id="KW-0456">Lyase</keyword>
<dbReference type="Gene3D" id="3.10.490.10">
    <property type="entry name" value="Gamma-glutamyl cyclotransferase-like"/>
    <property type="match status" value="1"/>
</dbReference>
<dbReference type="CDD" id="cd06661">
    <property type="entry name" value="GGCT_like"/>
    <property type="match status" value="1"/>
</dbReference>
<dbReference type="InterPro" id="IPR017939">
    <property type="entry name" value="G-Glutamylcylcotransferase"/>
</dbReference>
<organism evidence="6 7">
    <name type="scientific">Melanomma pulvis-pyrius CBS 109.77</name>
    <dbReference type="NCBI Taxonomy" id="1314802"/>
    <lineage>
        <taxon>Eukaryota</taxon>
        <taxon>Fungi</taxon>
        <taxon>Dikarya</taxon>
        <taxon>Ascomycota</taxon>
        <taxon>Pezizomycotina</taxon>
        <taxon>Dothideomycetes</taxon>
        <taxon>Pleosporomycetidae</taxon>
        <taxon>Pleosporales</taxon>
        <taxon>Melanommataceae</taxon>
        <taxon>Melanomma</taxon>
    </lineage>
</organism>
<dbReference type="EC" id="4.3.2.9" evidence="1"/>
<evidence type="ECO:0000256" key="3">
    <source>
        <dbReference type="PIRSR" id="PIRSR617939-1"/>
    </source>
</evidence>
<accession>A0A6A6X2C9</accession>
<name>A0A6A6X2C9_9PLEO</name>
<feature type="non-terminal residue" evidence="6">
    <location>
        <position position="192"/>
    </location>
</feature>
<evidence type="ECO:0000256" key="1">
    <source>
        <dbReference type="ARBA" id="ARBA00012346"/>
    </source>
</evidence>
<dbReference type="Proteomes" id="UP000799757">
    <property type="component" value="Unassembled WGS sequence"/>
</dbReference>
<dbReference type="InterPro" id="IPR009288">
    <property type="entry name" value="AIG2-like_dom"/>
</dbReference>
<proteinExistence type="predicted"/>
<feature type="domain" description="Gamma-glutamylcyclotransferase AIG2-like" evidence="5">
    <location>
        <begin position="1"/>
        <end position="78"/>
    </location>
</feature>
<dbReference type="PANTHER" id="PTHR12935">
    <property type="entry name" value="GAMMA-GLUTAMYLCYCLOTRANSFERASE"/>
    <property type="match status" value="1"/>
</dbReference>
<dbReference type="GO" id="GO:0003839">
    <property type="term" value="F:gamma-glutamylcyclotransferase activity"/>
    <property type="evidence" value="ECO:0007669"/>
    <property type="project" value="UniProtKB-EC"/>
</dbReference>
<dbReference type="InterPro" id="IPR013024">
    <property type="entry name" value="GGCT-like"/>
</dbReference>
<sequence>YFAFGSNLSLTQMARRCPNSKYIGRATLPHYRWMINQRGYANVVPSNGDWVEGLVFEIDSEDERRLDRSEGVAKRLYVEGENGPIAPCYRKEYRNLTIHRAQKSLFRRPIPWIVEKGGVVRVLTEAEKEGGSVRPLCSMTKENVLVYASPDFVKYGNPKEEYIKRINRGVSDARALGMTQDYIERFIRTSIP</sequence>
<evidence type="ECO:0000256" key="2">
    <source>
        <dbReference type="ARBA" id="ARBA00023239"/>
    </source>
</evidence>
<dbReference type="EMBL" id="MU002078">
    <property type="protein sequence ID" value="KAF2790368.1"/>
    <property type="molecule type" value="Genomic_DNA"/>
</dbReference>
<dbReference type="InterPro" id="IPR036568">
    <property type="entry name" value="GGCT-like_sf"/>
</dbReference>
<dbReference type="Pfam" id="PF06094">
    <property type="entry name" value="GGACT"/>
    <property type="match status" value="1"/>
</dbReference>
<evidence type="ECO:0000259" key="5">
    <source>
        <dbReference type="Pfam" id="PF06094"/>
    </source>
</evidence>
<feature type="binding site" evidence="4">
    <location>
        <begin position="1"/>
        <end position="6"/>
    </location>
    <ligand>
        <name>substrate</name>
    </ligand>
</feature>
<dbReference type="PANTHER" id="PTHR12935:SF0">
    <property type="entry name" value="GAMMA-GLUTAMYLCYCLOTRANSFERASE"/>
    <property type="match status" value="1"/>
</dbReference>
<protein>
    <recommendedName>
        <fullName evidence="1">gamma-glutamylcyclotransferase</fullName>
        <ecNumber evidence="1">4.3.2.9</ecNumber>
    </recommendedName>
</protein>
<gene>
    <name evidence="6" type="ORF">K505DRAFT_225974</name>
</gene>
<dbReference type="AlphaFoldDB" id="A0A6A6X2C9"/>
<dbReference type="OrthoDB" id="2924818at2759"/>
<feature type="non-terminal residue" evidence="6">
    <location>
        <position position="1"/>
    </location>
</feature>
<dbReference type="SUPFAM" id="SSF110857">
    <property type="entry name" value="Gamma-glutamyl cyclotransferase-like"/>
    <property type="match status" value="1"/>
</dbReference>
<evidence type="ECO:0000313" key="6">
    <source>
        <dbReference type="EMBL" id="KAF2790368.1"/>
    </source>
</evidence>
<reference evidence="6" key="1">
    <citation type="journal article" date="2020" name="Stud. Mycol.">
        <title>101 Dothideomycetes genomes: a test case for predicting lifestyles and emergence of pathogens.</title>
        <authorList>
            <person name="Haridas S."/>
            <person name="Albert R."/>
            <person name="Binder M."/>
            <person name="Bloem J."/>
            <person name="Labutti K."/>
            <person name="Salamov A."/>
            <person name="Andreopoulos B."/>
            <person name="Baker S."/>
            <person name="Barry K."/>
            <person name="Bills G."/>
            <person name="Bluhm B."/>
            <person name="Cannon C."/>
            <person name="Castanera R."/>
            <person name="Culley D."/>
            <person name="Daum C."/>
            <person name="Ezra D."/>
            <person name="Gonzalez J."/>
            <person name="Henrissat B."/>
            <person name="Kuo A."/>
            <person name="Liang C."/>
            <person name="Lipzen A."/>
            <person name="Lutzoni F."/>
            <person name="Magnuson J."/>
            <person name="Mondo S."/>
            <person name="Nolan M."/>
            <person name="Ohm R."/>
            <person name="Pangilinan J."/>
            <person name="Park H.-J."/>
            <person name="Ramirez L."/>
            <person name="Alfaro M."/>
            <person name="Sun H."/>
            <person name="Tritt A."/>
            <person name="Yoshinaga Y."/>
            <person name="Zwiers L.-H."/>
            <person name="Turgeon B."/>
            <person name="Goodwin S."/>
            <person name="Spatafora J."/>
            <person name="Crous P."/>
            <person name="Grigoriev I."/>
        </authorList>
    </citation>
    <scope>NUCLEOTIDE SEQUENCE</scope>
    <source>
        <strain evidence="6">CBS 109.77</strain>
    </source>
</reference>